<keyword evidence="3" id="KW-1185">Reference proteome</keyword>
<name>A0A5J9SGZ6_9POAL</name>
<reference evidence="2 3" key="1">
    <citation type="journal article" date="2019" name="Sci. Rep.">
        <title>A high-quality genome of Eragrostis curvula grass provides insights into Poaceae evolution and supports new strategies to enhance forage quality.</title>
        <authorList>
            <person name="Carballo J."/>
            <person name="Santos B.A.C.M."/>
            <person name="Zappacosta D."/>
            <person name="Garbus I."/>
            <person name="Selva J.P."/>
            <person name="Gallo C.A."/>
            <person name="Diaz A."/>
            <person name="Albertini E."/>
            <person name="Caccamo M."/>
            <person name="Echenique V."/>
        </authorList>
    </citation>
    <scope>NUCLEOTIDE SEQUENCE [LARGE SCALE GENOMIC DNA]</scope>
    <source>
        <strain evidence="3">cv. Victoria</strain>
        <tissue evidence="2">Leaf</tissue>
    </source>
</reference>
<evidence type="ECO:0000313" key="2">
    <source>
        <dbReference type="EMBL" id="TVT98096.1"/>
    </source>
</evidence>
<dbReference type="Proteomes" id="UP000324897">
    <property type="component" value="Unassembled WGS sequence"/>
</dbReference>
<dbReference type="EMBL" id="RWGY01000903">
    <property type="protein sequence ID" value="TVT98096.1"/>
    <property type="molecule type" value="Genomic_DNA"/>
</dbReference>
<feature type="non-terminal residue" evidence="2">
    <location>
        <position position="1"/>
    </location>
</feature>
<sequence>MMMAHGQMEEAAAVPYEYAMYGNMEFDHSYYYNDGMGGGGGDWQQSNWHMDGDDDGSGAAGCGGSDVPLWNY</sequence>
<evidence type="ECO:0000256" key="1">
    <source>
        <dbReference type="SAM" id="MobiDB-lite"/>
    </source>
</evidence>
<organism evidence="2 3">
    <name type="scientific">Eragrostis curvula</name>
    <name type="common">weeping love grass</name>
    <dbReference type="NCBI Taxonomy" id="38414"/>
    <lineage>
        <taxon>Eukaryota</taxon>
        <taxon>Viridiplantae</taxon>
        <taxon>Streptophyta</taxon>
        <taxon>Embryophyta</taxon>
        <taxon>Tracheophyta</taxon>
        <taxon>Spermatophyta</taxon>
        <taxon>Magnoliopsida</taxon>
        <taxon>Liliopsida</taxon>
        <taxon>Poales</taxon>
        <taxon>Poaceae</taxon>
        <taxon>PACMAD clade</taxon>
        <taxon>Chloridoideae</taxon>
        <taxon>Eragrostideae</taxon>
        <taxon>Eragrostidinae</taxon>
        <taxon>Eragrostis</taxon>
    </lineage>
</organism>
<feature type="region of interest" description="Disordered" evidence="1">
    <location>
        <begin position="46"/>
        <end position="72"/>
    </location>
</feature>
<protein>
    <submittedName>
        <fullName evidence="2">Uncharacterized protein</fullName>
    </submittedName>
</protein>
<dbReference type="Gramene" id="TVT98096">
    <property type="protein sequence ID" value="TVT98096"/>
    <property type="gene ID" value="EJB05_56638"/>
</dbReference>
<evidence type="ECO:0000313" key="3">
    <source>
        <dbReference type="Proteomes" id="UP000324897"/>
    </source>
</evidence>
<gene>
    <name evidence="2" type="ORF">EJB05_56638</name>
</gene>
<proteinExistence type="predicted"/>
<accession>A0A5J9SGZ6</accession>
<comment type="caution">
    <text evidence="2">The sequence shown here is derived from an EMBL/GenBank/DDBJ whole genome shotgun (WGS) entry which is preliminary data.</text>
</comment>
<dbReference type="AlphaFoldDB" id="A0A5J9SGZ6"/>